<keyword evidence="4" id="KW-1185">Reference proteome</keyword>
<protein>
    <recommendedName>
        <fullName evidence="2">DUF6532 domain-containing protein</fullName>
    </recommendedName>
</protein>
<accession>A0ABR1J8D8</accession>
<dbReference type="Proteomes" id="UP001498398">
    <property type="component" value="Unassembled WGS sequence"/>
</dbReference>
<dbReference type="Pfam" id="PF20149">
    <property type="entry name" value="DUF6532"/>
    <property type="match status" value="1"/>
</dbReference>
<sequence length="631" mass="68830">MNNPRVTGQKAPPNAGSGESEKGRVMTRSGSKRKNDGVSAVDNGKAPRQNAAREPPAKRPKSNKTAVKESSAPAMIDSNKKSRSALAPRSSKVMVKTAPPKLRKRGQAPAMSESESESESEEEITQLQPPKTLQPGHRQSSVKESQEESDQGDNEDVEMLEDERNQDLDASSLYKDEAPIFTTMKRSGHDGKKKGPMTFYPDDDRNNDQDDERNSSDLGLQDEVSIPPTSDGEGFTSGPGGDDLAVVSDNDDSENEPVVTAKQSKVKGKKAQKLAQELPVISTVAKSTSTALPQPVPAAPSAPIPWKPHTNIILKPHSSNARTFKIALTGQSREIKNTIDKAWRLGSLLLVSNTQYCGLDIEGLHSLSLAALIQCAEELGYGDGFDIAHRLEDGDAEKYIQPLYSYVAHRISLERAKLKAGFAATVLTALNIDNSPEGIERAKTLLREADYIYSEKADGKFDYQKPFANPVVHKYLGAVFFSNTKYSKRISAKKSDIFISSIPEKPLELEIPKAMAAVAGCVIYAILKDHADSKEQDFPPVNMKMQWKAFLQTLDQAENTNKQRYHKLMHQLYLNSSHTIAPTNDGLSAVDIVKKIDWSAFAESESESEPTAMGSGVNASAMPEPRAQGAV</sequence>
<feature type="region of interest" description="Disordered" evidence="1">
    <location>
        <begin position="604"/>
        <end position="631"/>
    </location>
</feature>
<name>A0ABR1J8D8_9AGAR</name>
<proteinExistence type="predicted"/>
<feature type="compositionally biased region" description="Acidic residues" evidence="1">
    <location>
        <begin position="114"/>
        <end position="124"/>
    </location>
</feature>
<feature type="compositionally biased region" description="Polar residues" evidence="1">
    <location>
        <begin position="125"/>
        <end position="143"/>
    </location>
</feature>
<evidence type="ECO:0000313" key="3">
    <source>
        <dbReference type="EMBL" id="KAK7451301.1"/>
    </source>
</evidence>
<feature type="compositionally biased region" description="Basic and acidic residues" evidence="1">
    <location>
        <begin position="202"/>
        <end position="215"/>
    </location>
</feature>
<comment type="caution">
    <text evidence="3">The sequence shown here is derived from an EMBL/GenBank/DDBJ whole genome shotgun (WGS) entry which is preliminary data.</text>
</comment>
<organism evidence="3 4">
    <name type="scientific">Marasmiellus scandens</name>
    <dbReference type="NCBI Taxonomy" id="2682957"/>
    <lineage>
        <taxon>Eukaryota</taxon>
        <taxon>Fungi</taxon>
        <taxon>Dikarya</taxon>
        <taxon>Basidiomycota</taxon>
        <taxon>Agaricomycotina</taxon>
        <taxon>Agaricomycetes</taxon>
        <taxon>Agaricomycetidae</taxon>
        <taxon>Agaricales</taxon>
        <taxon>Marasmiineae</taxon>
        <taxon>Omphalotaceae</taxon>
        <taxon>Marasmiellus</taxon>
    </lineage>
</organism>
<dbReference type="InterPro" id="IPR045341">
    <property type="entry name" value="DUF6532"/>
</dbReference>
<evidence type="ECO:0000313" key="4">
    <source>
        <dbReference type="Proteomes" id="UP001498398"/>
    </source>
</evidence>
<reference evidence="3 4" key="1">
    <citation type="submission" date="2024-01" db="EMBL/GenBank/DDBJ databases">
        <title>A draft genome for the cacao thread blight pathogen Marasmiellus scandens.</title>
        <authorList>
            <person name="Baruah I.K."/>
            <person name="Leung J."/>
            <person name="Bukari Y."/>
            <person name="Amoako-Attah I."/>
            <person name="Meinhardt L.W."/>
            <person name="Bailey B.A."/>
            <person name="Cohen S.P."/>
        </authorList>
    </citation>
    <scope>NUCLEOTIDE SEQUENCE [LARGE SCALE GENOMIC DNA]</scope>
    <source>
        <strain evidence="3 4">GH-19</strain>
    </source>
</reference>
<feature type="region of interest" description="Disordered" evidence="1">
    <location>
        <begin position="1"/>
        <end position="264"/>
    </location>
</feature>
<evidence type="ECO:0000256" key="1">
    <source>
        <dbReference type="SAM" id="MobiDB-lite"/>
    </source>
</evidence>
<gene>
    <name evidence="3" type="ORF">VKT23_012642</name>
</gene>
<evidence type="ECO:0000259" key="2">
    <source>
        <dbReference type="Pfam" id="PF20149"/>
    </source>
</evidence>
<feature type="compositionally biased region" description="Acidic residues" evidence="1">
    <location>
        <begin position="147"/>
        <end position="161"/>
    </location>
</feature>
<dbReference type="EMBL" id="JBANRG010000031">
    <property type="protein sequence ID" value="KAK7451301.1"/>
    <property type="molecule type" value="Genomic_DNA"/>
</dbReference>
<feature type="domain" description="DUF6532" evidence="2">
    <location>
        <begin position="393"/>
        <end position="556"/>
    </location>
</feature>